<keyword evidence="2" id="KW-1185">Reference proteome</keyword>
<protein>
    <submittedName>
        <fullName evidence="1">Uncharacterized protein</fullName>
    </submittedName>
</protein>
<evidence type="ECO:0000313" key="1">
    <source>
        <dbReference type="EMBL" id="QIG73220.1"/>
    </source>
</evidence>
<name>A0A7S5R8U1_9CAUD</name>
<sequence>MSAKELVRNRLLALQARIEKGSKQPIVGTMAERFIDAYVKATA</sequence>
<organism evidence="1 2">
    <name type="scientific">Rhizobium phage RHph_I38</name>
    <dbReference type="NCBI Taxonomy" id="2509734"/>
    <lineage>
        <taxon>Viruses</taxon>
        <taxon>Duplodnaviria</taxon>
        <taxon>Heunggongvirae</taxon>
        <taxon>Uroviricota</taxon>
        <taxon>Caudoviricetes</taxon>
        <taxon>Autographivirales</taxon>
        <taxon>Dunnvirinae</taxon>
        <taxon>Cuernavacavirus</taxon>
        <taxon>Cuernavacavirus RHphI38</taxon>
    </lineage>
</organism>
<gene>
    <name evidence="1" type="ORF">EVC01_056</name>
</gene>
<accession>A0A7S5R8U1</accession>
<evidence type="ECO:0000313" key="2">
    <source>
        <dbReference type="Proteomes" id="UP000639704"/>
    </source>
</evidence>
<reference evidence="1" key="1">
    <citation type="submission" date="2020-01" db="EMBL/GenBank/DDBJ databases">
        <title>Patterns of diversity and host range of bacteriophage communities associated with bean-nodulatin bacteria.</title>
        <authorList>
            <person name="Vann Cauwenberghe J."/>
            <person name="Santamaria R.I."/>
            <person name="Bustos P."/>
            <person name="Juarez S."/>
            <person name="Gonzalez V."/>
        </authorList>
    </citation>
    <scope>NUCLEOTIDE SEQUENCE</scope>
</reference>
<proteinExistence type="predicted"/>
<dbReference type="EMBL" id="MN988529">
    <property type="protein sequence ID" value="QIG73220.1"/>
    <property type="molecule type" value="Genomic_DNA"/>
</dbReference>
<dbReference type="Proteomes" id="UP000639704">
    <property type="component" value="Segment"/>
</dbReference>